<feature type="transmembrane region" description="Helical" evidence="7">
    <location>
        <begin position="241"/>
        <end position="262"/>
    </location>
</feature>
<protein>
    <submittedName>
        <fullName evidence="9">Thiamine transport system permease protein ThiP</fullName>
    </submittedName>
</protein>
<evidence type="ECO:0000256" key="3">
    <source>
        <dbReference type="ARBA" id="ARBA00022475"/>
    </source>
</evidence>
<feature type="transmembrane region" description="Helical" evidence="7">
    <location>
        <begin position="325"/>
        <end position="353"/>
    </location>
</feature>
<dbReference type="SUPFAM" id="SSF161098">
    <property type="entry name" value="MetI-like"/>
    <property type="match status" value="2"/>
</dbReference>
<keyword evidence="10" id="KW-1185">Reference proteome</keyword>
<dbReference type="PROSITE" id="PS50928">
    <property type="entry name" value="ABC_TM1"/>
    <property type="match status" value="1"/>
</dbReference>
<feature type="transmembrane region" description="Helical" evidence="7">
    <location>
        <begin position="404"/>
        <end position="424"/>
    </location>
</feature>
<dbReference type="EMBL" id="FBWK01000012">
    <property type="protein sequence ID" value="CUX15298.1"/>
    <property type="molecule type" value="Genomic_DNA"/>
</dbReference>
<feature type="transmembrane region" description="Helical" evidence="7">
    <location>
        <begin position="134"/>
        <end position="155"/>
    </location>
</feature>
<feature type="transmembrane region" description="Helical" evidence="7">
    <location>
        <begin position="57"/>
        <end position="78"/>
    </location>
</feature>
<proteinExistence type="inferred from homology"/>
<name>A0A1S7P374_9HYPH</name>
<feature type="transmembrane region" description="Helical" evidence="7">
    <location>
        <begin position="90"/>
        <end position="114"/>
    </location>
</feature>
<evidence type="ECO:0000259" key="8">
    <source>
        <dbReference type="PROSITE" id="PS50928"/>
    </source>
</evidence>
<keyword evidence="3" id="KW-1003">Cell membrane</keyword>
<evidence type="ECO:0000313" key="9">
    <source>
        <dbReference type="EMBL" id="CUX15298.1"/>
    </source>
</evidence>
<sequence length="546" mass="58027">MMLRRDYRRSVVFGTAAFTAVFLFMALAVAALLSFDAGASAASIMDAYTLRILRFTLYQATLSTFLSIVLGLPVALALARRRDFPGRIWIIRLMAVPMGLPVIVGAFGIIAIWGRQGVLNTALAFAGAEQPFSIYGLSGILVAHVFFNLPLCVRLMLAGLERIPGEYWRMAASLGMGPVSTFRFIEWPAISRLVPGIAGLVFMLCATSFTLVLLLGGGPAATTLEVAIYQALRFDFDPQRAIALSVLQIVLTAILLGLLAFLPSPEAEIASLGRPLRRFDGKGVGARLWDGAAINLVVLLIGLPLVAITVSGLKADLPRLLITPIFLRAAFTSLAIAALSATLVVLCCFAIIGARQAVGSRRQAVQPLRFLSATIGAGSSLVLLVPPVVLGSGWFLLLRPLGDVSIYAPVLVAIINMLMALPLAMRVLEPAFNSHFLRTGRLSASLGLQGMARLRFADLPVLWRPLAMAFSFAMALSLGDLGAVALFGSESFVTLPWLVYSNMGSYRTNDAAGYAFILGVVCLLLAAGGVSRQSQSAEAGAGRASI</sequence>
<evidence type="ECO:0000256" key="7">
    <source>
        <dbReference type="RuleBase" id="RU363032"/>
    </source>
</evidence>
<comment type="subcellular location">
    <subcellularLocation>
        <location evidence="1 7">Cell membrane</location>
        <topology evidence="1 7">Multi-pass membrane protein</topology>
    </subcellularLocation>
</comment>
<comment type="similarity">
    <text evidence="7">Belongs to the binding-protein-dependent transport system permease family.</text>
</comment>
<dbReference type="GO" id="GO:0005886">
    <property type="term" value="C:plasma membrane"/>
    <property type="evidence" value="ECO:0007669"/>
    <property type="project" value="UniProtKB-SubCell"/>
</dbReference>
<feature type="transmembrane region" description="Helical" evidence="7">
    <location>
        <begin position="373"/>
        <end position="397"/>
    </location>
</feature>
<evidence type="ECO:0000256" key="5">
    <source>
        <dbReference type="ARBA" id="ARBA00022989"/>
    </source>
</evidence>
<keyword evidence="4 7" id="KW-0812">Transmembrane</keyword>
<dbReference type="InterPro" id="IPR035906">
    <property type="entry name" value="MetI-like_sf"/>
</dbReference>
<gene>
    <name evidence="9" type="primary">thiP</name>
    <name evidence="9" type="ORF">AGR3A_Cc20032</name>
</gene>
<dbReference type="STRING" id="1183432.AGR3A_Cc20032"/>
<feature type="transmembrane region" description="Helical" evidence="7">
    <location>
        <begin position="511"/>
        <end position="530"/>
    </location>
</feature>
<feature type="transmembrane region" description="Helical" evidence="7">
    <location>
        <begin position="292"/>
        <end position="313"/>
    </location>
</feature>
<dbReference type="NCBIfam" id="NF006955">
    <property type="entry name" value="PRK09433.2-3"/>
    <property type="match status" value="1"/>
</dbReference>
<organism evidence="9 10">
    <name type="scientific">Agrobacterium tomkonis CFBP 6623</name>
    <dbReference type="NCBI Taxonomy" id="1183432"/>
    <lineage>
        <taxon>Bacteria</taxon>
        <taxon>Pseudomonadati</taxon>
        <taxon>Pseudomonadota</taxon>
        <taxon>Alphaproteobacteria</taxon>
        <taxon>Hyphomicrobiales</taxon>
        <taxon>Rhizobiaceae</taxon>
        <taxon>Rhizobium/Agrobacterium group</taxon>
        <taxon>Agrobacterium</taxon>
        <taxon>Agrobacterium tumefaciens complex</taxon>
    </lineage>
</organism>
<evidence type="ECO:0000256" key="6">
    <source>
        <dbReference type="ARBA" id="ARBA00023136"/>
    </source>
</evidence>
<dbReference type="Proteomes" id="UP000191988">
    <property type="component" value="Unassembled WGS sequence"/>
</dbReference>
<dbReference type="GO" id="GO:0055085">
    <property type="term" value="P:transmembrane transport"/>
    <property type="evidence" value="ECO:0007669"/>
    <property type="project" value="InterPro"/>
</dbReference>
<keyword evidence="6 7" id="KW-0472">Membrane</keyword>
<reference evidence="10" key="1">
    <citation type="submission" date="2016-01" db="EMBL/GenBank/DDBJ databases">
        <authorList>
            <person name="Regsiter A."/>
            <person name="william w."/>
        </authorList>
    </citation>
    <scope>NUCLEOTIDE SEQUENCE [LARGE SCALE GENOMIC DNA]</scope>
    <source>
        <strain evidence="10">CFBP 6623</strain>
    </source>
</reference>
<dbReference type="Gene3D" id="1.10.3720.10">
    <property type="entry name" value="MetI-like"/>
    <property type="match status" value="2"/>
</dbReference>
<keyword evidence="2 7" id="KW-0813">Transport</keyword>
<dbReference type="CDD" id="cd06261">
    <property type="entry name" value="TM_PBP2"/>
    <property type="match status" value="1"/>
</dbReference>
<evidence type="ECO:0000256" key="2">
    <source>
        <dbReference type="ARBA" id="ARBA00022448"/>
    </source>
</evidence>
<dbReference type="InterPro" id="IPR000515">
    <property type="entry name" value="MetI-like"/>
</dbReference>
<dbReference type="Pfam" id="PF00528">
    <property type="entry name" value="BPD_transp_1"/>
    <property type="match status" value="1"/>
</dbReference>
<evidence type="ECO:0000256" key="4">
    <source>
        <dbReference type="ARBA" id="ARBA00022692"/>
    </source>
</evidence>
<dbReference type="AlphaFoldDB" id="A0A1S7P374"/>
<evidence type="ECO:0000313" key="10">
    <source>
        <dbReference type="Proteomes" id="UP000191988"/>
    </source>
</evidence>
<accession>A0A1S7P374</accession>
<evidence type="ECO:0000256" key="1">
    <source>
        <dbReference type="ARBA" id="ARBA00004651"/>
    </source>
</evidence>
<feature type="transmembrane region" description="Helical" evidence="7">
    <location>
        <begin position="466"/>
        <end position="488"/>
    </location>
</feature>
<dbReference type="PANTHER" id="PTHR30183">
    <property type="entry name" value="MOLYBDENUM TRANSPORT SYSTEM PERMEASE PROTEIN MODB"/>
    <property type="match status" value="1"/>
</dbReference>
<dbReference type="PANTHER" id="PTHR30183:SF9">
    <property type="entry name" value="THIAMINE TRANSPORT SYSTEM PERMEASE PROTEIN THIP"/>
    <property type="match status" value="1"/>
</dbReference>
<dbReference type="RefSeq" id="WP_046799601.1">
    <property type="nucleotide sequence ID" value="NZ_LT009723.1"/>
</dbReference>
<keyword evidence="5 7" id="KW-1133">Transmembrane helix</keyword>
<feature type="transmembrane region" description="Helical" evidence="7">
    <location>
        <begin position="197"/>
        <end position="220"/>
    </location>
</feature>
<feature type="domain" description="ABC transmembrane type-1" evidence="8">
    <location>
        <begin position="53"/>
        <end position="260"/>
    </location>
</feature>